<keyword evidence="1" id="KW-0472">Membrane</keyword>
<accession>A0A0F7SPZ8</accession>
<dbReference type="InterPro" id="IPR044890">
    <property type="entry name" value="TMEM14_sf"/>
</dbReference>
<dbReference type="Gene3D" id="1.10.10.1740">
    <property type="entry name" value="Transmembrane protein 14-like"/>
    <property type="match status" value="1"/>
</dbReference>
<keyword evidence="1" id="KW-1133">Transmembrane helix</keyword>
<evidence type="ECO:0000313" key="2">
    <source>
        <dbReference type="EMBL" id="CED82550.1"/>
    </source>
</evidence>
<name>A0A0F7SPZ8_PHARH</name>
<proteinExistence type="predicted"/>
<evidence type="ECO:0000256" key="1">
    <source>
        <dbReference type="SAM" id="Phobius"/>
    </source>
</evidence>
<feature type="transmembrane region" description="Helical" evidence="1">
    <location>
        <begin position="104"/>
        <end position="120"/>
    </location>
</feature>
<organism evidence="2">
    <name type="scientific">Phaffia rhodozyma</name>
    <name type="common">Yeast</name>
    <name type="synonym">Xanthophyllomyces dendrorhous</name>
    <dbReference type="NCBI Taxonomy" id="264483"/>
    <lineage>
        <taxon>Eukaryota</taxon>
        <taxon>Fungi</taxon>
        <taxon>Dikarya</taxon>
        <taxon>Basidiomycota</taxon>
        <taxon>Agaricomycotina</taxon>
        <taxon>Tremellomycetes</taxon>
        <taxon>Cystofilobasidiales</taxon>
        <taxon>Mrakiaceae</taxon>
        <taxon>Phaffia</taxon>
    </lineage>
</organism>
<feature type="transmembrane region" description="Helical" evidence="1">
    <location>
        <begin position="79"/>
        <end position="97"/>
    </location>
</feature>
<dbReference type="EMBL" id="LN483124">
    <property type="protein sequence ID" value="CED82550.1"/>
    <property type="molecule type" value="Genomic_DNA"/>
</dbReference>
<sequence length="127" mass="12889">MPSSTRSFPSPMVSLYRPPMISASPAYAMSGAVATGSVLNFLRKPSLSSTGLLGAGLVSAGLFYGGGKGTQFGLEDGPWVSAAASSICAAVTVPTAIRTLRPAPIILSAAAIGVGAYYIYEGLEEGW</sequence>
<feature type="transmembrane region" description="Helical" evidence="1">
    <location>
        <begin position="20"/>
        <end position="42"/>
    </location>
</feature>
<keyword evidence="1" id="KW-0812">Transmembrane</keyword>
<reference evidence="2" key="1">
    <citation type="submission" date="2014-08" db="EMBL/GenBank/DDBJ databases">
        <authorList>
            <person name="Sharma Rahul"/>
            <person name="Thines Marco"/>
        </authorList>
    </citation>
    <scope>NUCLEOTIDE SEQUENCE</scope>
</reference>
<dbReference type="AlphaFoldDB" id="A0A0F7SPZ8"/>
<feature type="transmembrane region" description="Helical" evidence="1">
    <location>
        <begin position="49"/>
        <end position="67"/>
    </location>
</feature>
<protein>
    <submittedName>
        <fullName evidence="2">Uncharacterized protein</fullName>
    </submittedName>
</protein>